<organism evidence="2 3">
    <name type="scientific">Parenemella sanctibonifatiensis</name>
    <dbReference type="NCBI Taxonomy" id="2016505"/>
    <lineage>
        <taxon>Bacteria</taxon>
        <taxon>Bacillati</taxon>
        <taxon>Actinomycetota</taxon>
        <taxon>Actinomycetes</taxon>
        <taxon>Propionibacteriales</taxon>
        <taxon>Propionibacteriaceae</taxon>
        <taxon>Parenemella</taxon>
    </lineage>
</organism>
<dbReference type="AlphaFoldDB" id="A0A255DZ33"/>
<evidence type="ECO:0000313" key="3">
    <source>
        <dbReference type="Proteomes" id="UP000216533"/>
    </source>
</evidence>
<accession>A0A255DZ33</accession>
<protein>
    <submittedName>
        <fullName evidence="2">Uncharacterized protein</fullName>
    </submittedName>
</protein>
<reference evidence="2 3" key="1">
    <citation type="submission" date="2017-07" db="EMBL/GenBank/DDBJ databases">
        <title>Draft whole genome sequences of clinical Proprionibacteriaceae strains.</title>
        <authorList>
            <person name="Bernier A.-M."/>
            <person name="Bernard K."/>
            <person name="Domingo M.-C."/>
        </authorList>
    </citation>
    <scope>NUCLEOTIDE SEQUENCE [LARGE SCALE GENOMIC DNA]</scope>
    <source>
        <strain evidence="2 3">NML 160184</strain>
    </source>
</reference>
<feature type="coiled-coil region" evidence="1">
    <location>
        <begin position="1"/>
        <end position="28"/>
    </location>
</feature>
<gene>
    <name evidence="2" type="ORF">CGZ92_12045</name>
</gene>
<keyword evidence="1" id="KW-0175">Coiled coil</keyword>
<evidence type="ECO:0000256" key="1">
    <source>
        <dbReference type="SAM" id="Coils"/>
    </source>
</evidence>
<name>A0A255DZ33_9ACTN</name>
<proteinExistence type="predicted"/>
<comment type="caution">
    <text evidence="2">The sequence shown here is derived from an EMBL/GenBank/DDBJ whole genome shotgun (WGS) entry which is preliminary data.</text>
</comment>
<evidence type="ECO:0000313" key="2">
    <source>
        <dbReference type="EMBL" id="OYN84567.1"/>
    </source>
</evidence>
<sequence length="159" mass="17933">MSEAGHRIHRLEEELHEATRALRTRDDDAALPAVSDDPEVQLRKEIAWYWLAGPDQQLSGLPDFTVGTDLLAGLQHPVAPRRRTLEVMVRLMRKGPSIQRKSHHFLEGKAGKPRLSAEGQPQWRTYVKEGTPQAPRLTWWATGGGGFHFDHVGPHDDLL</sequence>
<dbReference type="EMBL" id="NMVI01000027">
    <property type="protein sequence ID" value="OYN84567.1"/>
    <property type="molecule type" value="Genomic_DNA"/>
</dbReference>
<dbReference type="RefSeq" id="WP_094451631.1">
    <property type="nucleotide sequence ID" value="NZ_NMVI01000027.1"/>
</dbReference>
<dbReference type="Proteomes" id="UP000216533">
    <property type="component" value="Unassembled WGS sequence"/>
</dbReference>